<dbReference type="OrthoDB" id="447251at2759"/>
<evidence type="ECO:0000256" key="4">
    <source>
        <dbReference type="SAM" id="MobiDB-lite"/>
    </source>
</evidence>
<dbReference type="EMBL" id="KZ613485">
    <property type="protein sequence ID" value="PMD20284.1"/>
    <property type="molecule type" value="Genomic_DNA"/>
</dbReference>
<dbReference type="InterPro" id="IPR035965">
    <property type="entry name" value="PAS-like_dom_sf"/>
</dbReference>
<sequence length="614" mass="68666">MEFRGRAGSRQGQGHHRNVAFLPHVPPQSPFTVDSSPKSRPGSRGESERSYRTDITSLQPLQPKWLDDQIEPLNEENLDPGSFDLVAPAEKGLRQYSLETRSEQLFSTEHLREIFDDPDLLLQFTGYLNTYKPSSVPILIYYLDSVKALKAISYANAVAEALDPLKGFDFTATRPKETGNTDLEEKARLAFDALVREELPAYITHAYIQTVSLSIQRRITGTLPSHLRDASEGLAEVFCLTDPSRPDNPIVFSSEEFHRTTQYGMDYVIGRNCRFLQGPKTNPFSVRRIREKIEAGQEHCEVFLNYRRDGSPFMNLLMCAPLCDSRGTIRYFIGAQVDVSGLVKDCANMESFRRLVHKSETSESGQDELPPVKSKDELKELSQMFNLEEMDTVRRFGGSMQKENQEEMKPDNFRGGNWSKPRVLLSSGSPEGNANYGGPSHPTGQLSGIYENYLLVRPYPSLRILFASPTLRVPGMLQSPFMSRIGGSNRTREGLTQALAEGRGVTAKVKWVTKHDSEGRNRWIHCSPLIGSNGAIGVWMVVIVDDEASVAPHRRFKIAPPVDPKFGRSTTANNKWDDSGSLRGFALAHGGREGSIRSHDEMEGSGSAYSLRID</sequence>
<dbReference type="AlphaFoldDB" id="A0A2J6Q244"/>
<evidence type="ECO:0000259" key="5">
    <source>
        <dbReference type="PROSITE" id="PS50113"/>
    </source>
</evidence>
<accession>A0A2J6Q244</accession>
<keyword evidence="7" id="KW-1185">Reference proteome</keyword>
<feature type="region of interest" description="Disordered" evidence="4">
    <location>
        <begin position="593"/>
        <end position="614"/>
    </location>
</feature>
<dbReference type="PANTHER" id="PTHR47429">
    <property type="entry name" value="PROTEIN TWIN LOV 1"/>
    <property type="match status" value="1"/>
</dbReference>
<keyword evidence="2" id="KW-0288">FMN</keyword>
<dbReference type="PROSITE" id="PS50113">
    <property type="entry name" value="PAC"/>
    <property type="match status" value="1"/>
</dbReference>
<evidence type="ECO:0000256" key="1">
    <source>
        <dbReference type="ARBA" id="ARBA00022630"/>
    </source>
</evidence>
<organism evidence="6 7">
    <name type="scientific">Hyaloscypha hepaticicola</name>
    <dbReference type="NCBI Taxonomy" id="2082293"/>
    <lineage>
        <taxon>Eukaryota</taxon>
        <taxon>Fungi</taxon>
        <taxon>Dikarya</taxon>
        <taxon>Ascomycota</taxon>
        <taxon>Pezizomycotina</taxon>
        <taxon>Leotiomycetes</taxon>
        <taxon>Helotiales</taxon>
        <taxon>Hyaloscyphaceae</taxon>
        <taxon>Hyaloscypha</taxon>
    </lineage>
</organism>
<dbReference type="SUPFAM" id="SSF55785">
    <property type="entry name" value="PYP-like sensor domain (PAS domain)"/>
    <property type="match status" value="1"/>
</dbReference>
<evidence type="ECO:0000256" key="2">
    <source>
        <dbReference type="ARBA" id="ARBA00022643"/>
    </source>
</evidence>
<dbReference type="InterPro" id="IPR000014">
    <property type="entry name" value="PAS"/>
</dbReference>
<proteinExistence type="predicted"/>
<reference evidence="6 7" key="1">
    <citation type="submission" date="2016-05" db="EMBL/GenBank/DDBJ databases">
        <title>A degradative enzymes factory behind the ericoid mycorrhizal symbiosis.</title>
        <authorList>
            <consortium name="DOE Joint Genome Institute"/>
            <person name="Martino E."/>
            <person name="Morin E."/>
            <person name="Grelet G."/>
            <person name="Kuo A."/>
            <person name="Kohler A."/>
            <person name="Daghino S."/>
            <person name="Barry K."/>
            <person name="Choi C."/>
            <person name="Cichocki N."/>
            <person name="Clum A."/>
            <person name="Copeland A."/>
            <person name="Hainaut M."/>
            <person name="Haridas S."/>
            <person name="Labutti K."/>
            <person name="Lindquist E."/>
            <person name="Lipzen A."/>
            <person name="Khouja H.-R."/>
            <person name="Murat C."/>
            <person name="Ohm R."/>
            <person name="Olson A."/>
            <person name="Spatafora J."/>
            <person name="Veneault-Fourrey C."/>
            <person name="Henrissat B."/>
            <person name="Grigoriev I."/>
            <person name="Martin F."/>
            <person name="Perotto S."/>
        </authorList>
    </citation>
    <scope>NUCLEOTIDE SEQUENCE [LARGE SCALE GENOMIC DNA]</scope>
    <source>
        <strain evidence="6 7">UAMH 7357</strain>
    </source>
</reference>
<dbReference type="Pfam" id="PF13426">
    <property type="entry name" value="PAS_9"/>
    <property type="match status" value="1"/>
</dbReference>
<feature type="compositionally biased region" description="Basic and acidic residues" evidence="4">
    <location>
        <begin position="43"/>
        <end position="52"/>
    </location>
</feature>
<feature type="region of interest" description="Disordered" evidence="4">
    <location>
        <begin position="1"/>
        <end position="54"/>
    </location>
</feature>
<evidence type="ECO:0000313" key="6">
    <source>
        <dbReference type="EMBL" id="PMD20284.1"/>
    </source>
</evidence>
<dbReference type="Gene3D" id="3.30.450.20">
    <property type="entry name" value="PAS domain"/>
    <property type="match status" value="1"/>
</dbReference>
<evidence type="ECO:0000313" key="7">
    <source>
        <dbReference type="Proteomes" id="UP000235672"/>
    </source>
</evidence>
<protein>
    <recommendedName>
        <fullName evidence="5">PAC domain-containing protein</fullName>
    </recommendedName>
</protein>
<dbReference type="Proteomes" id="UP000235672">
    <property type="component" value="Unassembled WGS sequence"/>
</dbReference>
<dbReference type="InterPro" id="IPR000700">
    <property type="entry name" value="PAS-assoc_C"/>
</dbReference>
<keyword evidence="1" id="KW-0285">Flavoprotein</keyword>
<gene>
    <name evidence="6" type="ORF">NA56DRAFT_574121</name>
</gene>
<feature type="compositionally biased region" description="Basic and acidic residues" evidence="4">
    <location>
        <begin position="593"/>
        <end position="602"/>
    </location>
</feature>
<keyword evidence="3" id="KW-0157">Chromophore</keyword>
<evidence type="ECO:0000256" key="3">
    <source>
        <dbReference type="ARBA" id="ARBA00022991"/>
    </source>
</evidence>
<feature type="domain" description="PAC" evidence="5">
    <location>
        <begin position="298"/>
        <end position="351"/>
    </location>
</feature>
<dbReference type="GO" id="GO:0005634">
    <property type="term" value="C:nucleus"/>
    <property type="evidence" value="ECO:0007669"/>
    <property type="project" value="TreeGrafter"/>
</dbReference>
<name>A0A2J6Q244_9HELO</name>
<dbReference type="PANTHER" id="PTHR47429:SF9">
    <property type="entry name" value="PAS DOMAIN-CONTAINING PROTEIN"/>
    <property type="match status" value="1"/>
</dbReference>
<dbReference type="STRING" id="1745343.A0A2J6Q244"/>